<organism evidence="2 3">
    <name type="scientific">Lupinus albus</name>
    <name type="common">White lupine</name>
    <name type="synonym">Lupinus termis</name>
    <dbReference type="NCBI Taxonomy" id="3870"/>
    <lineage>
        <taxon>Eukaryota</taxon>
        <taxon>Viridiplantae</taxon>
        <taxon>Streptophyta</taxon>
        <taxon>Embryophyta</taxon>
        <taxon>Tracheophyta</taxon>
        <taxon>Spermatophyta</taxon>
        <taxon>Magnoliopsida</taxon>
        <taxon>eudicotyledons</taxon>
        <taxon>Gunneridae</taxon>
        <taxon>Pentapetalae</taxon>
        <taxon>rosids</taxon>
        <taxon>fabids</taxon>
        <taxon>Fabales</taxon>
        <taxon>Fabaceae</taxon>
        <taxon>Papilionoideae</taxon>
        <taxon>50 kb inversion clade</taxon>
        <taxon>genistoids sensu lato</taxon>
        <taxon>core genistoids</taxon>
        <taxon>Genisteae</taxon>
        <taxon>Lupinus</taxon>
    </lineage>
</organism>
<keyword evidence="3" id="KW-1185">Reference proteome</keyword>
<evidence type="ECO:0000313" key="2">
    <source>
        <dbReference type="EMBL" id="KAE9603591.1"/>
    </source>
</evidence>
<keyword evidence="1" id="KW-0472">Membrane</keyword>
<sequence>MNDDLKIVFKCDSTKSICLVRLLKSAFILLVLTYYESSSWTITMKRKIKTMMGSRQQNPIVTG</sequence>
<proteinExistence type="predicted"/>
<keyword evidence="1" id="KW-0812">Transmembrane</keyword>
<evidence type="ECO:0000313" key="3">
    <source>
        <dbReference type="Proteomes" id="UP000447434"/>
    </source>
</evidence>
<dbReference type="Proteomes" id="UP000447434">
    <property type="component" value="Chromosome 11"/>
</dbReference>
<dbReference type="OrthoDB" id="1433187at2759"/>
<dbReference type="AlphaFoldDB" id="A0A6A4PPQ3"/>
<name>A0A6A4PPQ3_LUPAL</name>
<evidence type="ECO:0000256" key="1">
    <source>
        <dbReference type="SAM" id="Phobius"/>
    </source>
</evidence>
<dbReference type="EMBL" id="WOCE01000011">
    <property type="protein sequence ID" value="KAE9603591.1"/>
    <property type="molecule type" value="Genomic_DNA"/>
</dbReference>
<gene>
    <name evidence="2" type="ORF">Lalb_Chr11g0062511</name>
</gene>
<comment type="caution">
    <text evidence="2">The sequence shown here is derived from an EMBL/GenBank/DDBJ whole genome shotgun (WGS) entry which is preliminary data.</text>
</comment>
<protein>
    <submittedName>
        <fullName evidence="2">Uncharacterized protein</fullName>
    </submittedName>
</protein>
<reference evidence="3" key="1">
    <citation type="journal article" date="2020" name="Nat. Commun.">
        <title>Genome sequence of the cluster root forming white lupin.</title>
        <authorList>
            <person name="Hufnagel B."/>
            <person name="Marques A."/>
            <person name="Soriano A."/>
            <person name="Marques L."/>
            <person name="Divol F."/>
            <person name="Doumas P."/>
            <person name="Sallet E."/>
            <person name="Mancinotti D."/>
            <person name="Carrere S."/>
            <person name="Marande W."/>
            <person name="Arribat S."/>
            <person name="Keller J."/>
            <person name="Huneau C."/>
            <person name="Blein T."/>
            <person name="Aime D."/>
            <person name="Laguerre M."/>
            <person name="Taylor J."/>
            <person name="Schubert V."/>
            <person name="Nelson M."/>
            <person name="Geu-Flores F."/>
            <person name="Crespi M."/>
            <person name="Gallardo-Guerrero K."/>
            <person name="Delaux P.-M."/>
            <person name="Salse J."/>
            <person name="Berges H."/>
            <person name="Guyot R."/>
            <person name="Gouzy J."/>
            <person name="Peret B."/>
        </authorList>
    </citation>
    <scope>NUCLEOTIDE SEQUENCE [LARGE SCALE GENOMIC DNA]</scope>
    <source>
        <strain evidence="3">cv. Amiga</strain>
    </source>
</reference>
<feature type="transmembrane region" description="Helical" evidence="1">
    <location>
        <begin position="22"/>
        <end position="42"/>
    </location>
</feature>
<keyword evidence="1" id="KW-1133">Transmembrane helix</keyword>
<accession>A0A6A4PPQ3</accession>